<evidence type="ECO:0000259" key="1">
    <source>
        <dbReference type="Pfam" id="PF12697"/>
    </source>
</evidence>
<dbReference type="Pfam" id="PF12697">
    <property type="entry name" value="Abhydrolase_6"/>
    <property type="match status" value="1"/>
</dbReference>
<reference evidence="2 3" key="1">
    <citation type="submission" date="2019-06" db="EMBL/GenBank/DDBJ databases">
        <title>Whole genome sequence for Cellvibrionaceae sp. R142.</title>
        <authorList>
            <person name="Wang G."/>
        </authorList>
    </citation>
    <scope>NUCLEOTIDE SEQUENCE [LARGE SCALE GENOMIC DNA]</scope>
    <source>
        <strain evidence="2 3">R142</strain>
    </source>
</reference>
<protein>
    <submittedName>
        <fullName evidence="2">Alpha/beta fold hydrolase</fullName>
    </submittedName>
</protein>
<dbReference type="AlphaFoldDB" id="A0A545TVD8"/>
<proteinExistence type="predicted"/>
<dbReference type="PANTHER" id="PTHR43798:SF29">
    <property type="entry name" value="AB HYDROLASE-1 DOMAIN-CONTAINING PROTEIN"/>
    <property type="match status" value="1"/>
</dbReference>
<keyword evidence="2" id="KW-0378">Hydrolase</keyword>
<name>A0A545TVD8_9GAMM</name>
<dbReference type="OrthoDB" id="2086224at2"/>
<evidence type="ECO:0000313" key="3">
    <source>
        <dbReference type="Proteomes" id="UP000319732"/>
    </source>
</evidence>
<comment type="caution">
    <text evidence="2">The sequence shown here is derived from an EMBL/GenBank/DDBJ whole genome shotgun (WGS) entry which is preliminary data.</text>
</comment>
<dbReference type="PANTHER" id="PTHR43798">
    <property type="entry name" value="MONOACYLGLYCEROL LIPASE"/>
    <property type="match status" value="1"/>
</dbReference>
<gene>
    <name evidence="2" type="ORF">FKG94_08720</name>
</gene>
<dbReference type="GO" id="GO:0016787">
    <property type="term" value="F:hydrolase activity"/>
    <property type="evidence" value="ECO:0007669"/>
    <property type="project" value="UniProtKB-KW"/>
</dbReference>
<dbReference type="PRINTS" id="PR00111">
    <property type="entry name" value="ABHYDROLASE"/>
</dbReference>
<dbReference type="SUPFAM" id="SSF53474">
    <property type="entry name" value="alpha/beta-Hydrolases"/>
    <property type="match status" value="1"/>
</dbReference>
<dbReference type="InterPro" id="IPR050266">
    <property type="entry name" value="AB_hydrolase_sf"/>
</dbReference>
<dbReference type="EMBL" id="VHSG01000008">
    <property type="protein sequence ID" value="TQV81180.1"/>
    <property type="molecule type" value="Genomic_DNA"/>
</dbReference>
<evidence type="ECO:0000313" key="2">
    <source>
        <dbReference type="EMBL" id="TQV81180.1"/>
    </source>
</evidence>
<feature type="domain" description="AB hydrolase-1" evidence="1">
    <location>
        <begin position="7"/>
        <end position="226"/>
    </location>
</feature>
<dbReference type="Proteomes" id="UP000319732">
    <property type="component" value="Unassembled WGS sequence"/>
</dbReference>
<dbReference type="InterPro" id="IPR000073">
    <property type="entry name" value="AB_hydrolase_1"/>
</dbReference>
<organism evidence="2 3">
    <name type="scientific">Exilibacterium tricleocarpae</name>
    <dbReference type="NCBI Taxonomy" id="2591008"/>
    <lineage>
        <taxon>Bacteria</taxon>
        <taxon>Pseudomonadati</taxon>
        <taxon>Pseudomonadota</taxon>
        <taxon>Gammaproteobacteria</taxon>
        <taxon>Cellvibrionales</taxon>
        <taxon>Cellvibrionaceae</taxon>
        <taxon>Exilibacterium</taxon>
    </lineage>
</organism>
<dbReference type="RefSeq" id="WP_142903841.1">
    <property type="nucleotide sequence ID" value="NZ_ML660091.1"/>
</dbReference>
<dbReference type="Gene3D" id="3.40.50.1820">
    <property type="entry name" value="alpha/beta hydrolase"/>
    <property type="match status" value="1"/>
</dbReference>
<sequence length="237" mass="25805">MERIPLLLLPGTLCDARLWRHQQQALADLAAAVVMPVGTDSSLGALAENILRQAPPRFALAGLSFGGILAFEILRRAPQRISHLALLDTNARADTSVGTEAKREQLELAAERGLETLLREKLIPAYLFPAHLANDELVQTIVDMALDSGIDVFKNQVQAVVERPDSLGDLAGIHCPTLVLCGRQDGLCPPDRHEEMAARIPNANLCIVENCGHLSTLEQPAAVNAALREWLTRKPLR</sequence>
<keyword evidence="3" id="KW-1185">Reference proteome</keyword>
<accession>A0A545TVD8</accession>
<dbReference type="InterPro" id="IPR029058">
    <property type="entry name" value="AB_hydrolase_fold"/>
</dbReference>